<evidence type="ECO:0000256" key="12">
    <source>
        <dbReference type="RuleBase" id="RU000679"/>
    </source>
</evidence>
<evidence type="ECO:0000256" key="4">
    <source>
        <dbReference type="ARBA" id="ARBA00022461"/>
    </source>
</evidence>
<evidence type="ECO:0000256" key="9">
    <source>
        <dbReference type="ARBA" id="ARBA00023136"/>
    </source>
</evidence>
<evidence type="ECO:0000256" key="13">
    <source>
        <dbReference type="SAM" id="Phobius"/>
    </source>
</evidence>
<dbReference type="GO" id="GO:0015280">
    <property type="term" value="F:ligand-gated sodium channel activity"/>
    <property type="evidence" value="ECO:0007669"/>
    <property type="project" value="TreeGrafter"/>
</dbReference>
<keyword evidence="9 13" id="KW-0472">Membrane</keyword>
<protein>
    <submittedName>
        <fullName evidence="14">Uncharacterized protein</fullName>
    </submittedName>
</protein>
<keyword evidence="10 12" id="KW-0739">Sodium transport</keyword>
<dbReference type="Pfam" id="PF00858">
    <property type="entry name" value="ASC"/>
    <property type="match status" value="1"/>
</dbReference>
<keyword evidence="8 12" id="KW-0406">Ion transport</keyword>
<feature type="transmembrane region" description="Helical" evidence="13">
    <location>
        <begin position="445"/>
        <end position="468"/>
    </location>
</feature>
<evidence type="ECO:0000256" key="6">
    <source>
        <dbReference type="ARBA" id="ARBA00022989"/>
    </source>
</evidence>
<dbReference type="Gene3D" id="1.10.287.770">
    <property type="entry name" value="YojJ-like"/>
    <property type="match status" value="1"/>
</dbReference>
<keyword evidence="11 12" id="KW-0407">Ion channel</keyword>
<evidence type="ECO:0000256" key="11">
    <source>
        <dbReference type="ARBA" id="ARBA00023303"/>
    </source>
</evidence>
<keyword evidence="4 12" id="KW-0894">Sodium channel</keyword>
<evidence type="ECO:0000313" key="14">
    <source>
        <dbReference type="EMBL" id="CAL1299488.1"/>
    </source>
</evidence>
<name>A0AAV2BTW1_9ARAC</name>
<dbReference type="GO" id="GO:0005886">
    <property type="term" value="C:plasma membrane"/>
    <property type="evidence" value="ECO:0007669"/>
    <property type="project" value="TreeGrafter"/>
</dbReference>
<feature type="transmembrane region" description="Helical" evidence="13">
    <location>
        <begin position="62"/>
        <end position="83"/>
    </location>
</feature>
<dbReference type="Proteomes" id="UP001497382">
    <property type="component" value="Unassembled WGS sequence"/>
</dbReference>
<dbReference type="PANTHER" id="PTHR11690">
    <property type="entry name" value="AMILORIDE-SENSITIVE SODIUM CHANNEL-RELATED"/>
    <property type="match status" value="1"/>
</dbReference>
<keyword evidence="6 13" id="KW-1133">Transmembrane helix</keyword>
<gene>
    <name evidence="14" type="ORF">LARSCL_LOCUS21387</name>
</gene>
<evidence type="ECO:0000256" key="7">
    <source>
        <dbReference type="ARBA" id="ARBA00023053"/>
    </source>
</evidence>
<dbReference type="PANTHER" id="PTHR11690:SF248">
    <property type="entry name" value="PICKPOCKET 17, ISOFORM A"/>
    <property type="match status" value="1"/>
</dbReference>
<evidence type="ECO:0000313" key="15">
    <source>
        <dbReference type="Proteomes" id="UP001497382"/>
    </source>
</evidence>
<evidence type="ECO:0000256" key="10">
    <source>
        <dbReference type="ARBA" id="ARBA00023201"/>
    </source>
</evidence>
<evidence type="ECO:0000256" key="1">
    <source>
        <dbReference type="ARBA" id="ARBA00004141"/>
    </source>
</evidence>
<dbReference type="AlphaFoldDB" id="A0AAV2BTW1"/>
<dbReference type="EMBL" id="CAXIEN010000503">
    <property type="protein sequence ID" value="CAL1299488.1"/>
    <property type="molecule type" value="Genomic_DNA"/>
</dbReference>
<proteinExistence type="inferred from homology"/>
<comment type="similarity">
    <text evidence="2 12">Belongs to the amiloride-sensitive sodium channel (TC 1.A.6) family.</text>
</comment>
<keyword evidence="7" id="KW-0915">Sodium</keyword>
<evidence type="ECO:0000256" key="2">
    <source>
        <dbReference type="ARBA" id="ARBA00007193"/>
    </source>
</evidence>
<keyword evidence="5 12" id="KW-0812">Transmembrane</keyword>
<organism evidence="14 15">
    <name type="scientific">Larinioides sclopetarius</name>
    <dbReference type="NCBI Taxonomy" id="280406"/>
    <lineage>
        <taxon>Eukaryota</taxon>
        <taxon>Metazoa</taxon>
        <taxon>Ecdysozoa</taxon>
        <taxon>Arthropoda</taxon>
        <taxon>Chelicerata</taxon>
        <taxon>Arachnida</taxon>
        <taxon>Araneae</taxon>
        <taxon>Araneomorphae</taxon>
        <taxon>Entelegynae</taxon>
        <taxon>Araneoidea</taxon>
        <taxon>Araneidae</taxon>
        <taxon>Larinioides</taxon>
    </lineage>
</organism>
<dbReference type="InterPro" id="IPR001873">
    <property type="entry name" value="ENaC"/>
</dbReference>
<evidence type="ECO:0000256" key="3">
    <source>
        <dbReference type="ARBA" id="ARBA00022448"/>
    </source>
</evidence>
<comment type="caution">
    <text evidence="14">The sequence shown here is derived from an EMBL/GenBank/DDBJ whole genome shotgun (WGS) entry which is preliminary data.</text>
</comment>
<evidence type="ECO:0000256" key="8">
    <source>
        <dbReference type="ARBA" id="ARBA00023065"/>
    </source>
</evidence>
<keyword evidence="15" id="KW-1185">Reference proteome</keyword>
<sequence length="501" mass="58383">MKGSPQNMTEELKSPDQNSLSNIGSFGIIPFEKFSPEHAFPVVTGSPPEVNKGKFVLRGYSAWFVLKSAIFLACVMVCFYQSVDFYKHYFTYPLTTGFTVINPKFYKIPAITFCVRSPFKLTKFCKKNPHFCQRPIDLEDFCLLYPFYCKDDISNLKIPKMGYFADLPSAELEYYIFQSFRNYKMNLETPLIFKPKLWNNSKYTVVENPFEQELKKSKFMRCLSYNLHLMSDKEPEIKEAETDEEGTLPIETFLIFAQMKDIFFPWAKDQVFFSVHSPYVPVNPLTEGDSLEPGFKYKVFVRLEEEHLQPSPYPTNCTDYLDLWKKNNRTGPRSQEMCKSLCYLSYTRKCFGCEKAKLILYDPKNLCPAHLKESDCPIDFNTEVQPCKRRCQPNCLKLKYHTRVVKIETHEKIFAKRDYITVDVSVRDTDVTVLTHNPLYGAWEVFSYVGGLIGCWLGMSVWTCFGIIEKKFRRAAEVIQIFRNQSRLSADEAISLKLQTY</sequence>
<keyword evidence="3 12" id="KW-0813">Transport</keyword>
<reference evidence="14 15" key="1">
    <citation type="submission" date="2024-04" db="EMBL/GenBank/DDBJ databases">
        <authorList>
            <person name="Rising A."/>
            <person name="Reimegard J."/>
            <person name="Sonavane S."/>
            <person name="Akerstrom W."/>
            <person name="Nylinder S."/>
            <person name="Hedman E."/>
            <person name="Kallberg Y."/>
        </authorList>
    </citation>
    <scope>NUCLEOTIDE SEQUENCE [LARGE SCALE GENOMIC DNA]</scope>
</reference>
<evidence type="ECO:0000256" key="5">
    <source>
        <dbReference type="ARBA" id="ARBA00022692"/>
    </source>
</evidence>
<comment type="subcellular location">
    <subcellularLocation>
        <location evidence="1">Membrane</location>
        <topology evidence="1">Multi-pass membrane protein</topology>
    </subcellularLocation>
</comment>
<accession>A0AAV2BTW1</accession>